<reference evidence="3" key="1">
    <citation type="journal article" date="2019" name="Int. J. Syst. Evol. Microbiol.">
        <title>The Global Catalogue of Microorganisms (GCM) 10K type strain sequencing project: providing services to taxonomists for standard genome sequencing and annotation.</title>
        <authorList>
            <consortium name="The Broad Institute Genomics Platform"/>
            <consortium name="The Broad Institute Genome Sequencing Center for Infectious Disease"/>
            <person name="Wu L."/>
            <person name="Ma J."/>
        </authorList>
    </citation>
    <scope>NUCLEOTIDE SEQUENCE [LARGE SCALE GENOMIC DNA]</scope>
    <source>
        <strain evidence="3">PCU 266</strain>
    </source>
</reference>
<dbReference type="EMBL" id="JBHSKP010000009">
    <property type="protein sequence ID" value="MFC5153253.1"/>
    <property type="molecule type" value="Genomic_DNA"/>
</dbReference>
<evidence type="ECO:0000313" key="3">
    <source>
        <dbReference type="Proteomes" id="UP001596160"/>
    </source>
</evidence>
<name>A0ABW0AKR0_9ACTN</name>
<organism evidence="2 3">
    <name type="scientific">Streptomyces amakusaensis</name>
    <dbReference type="NCBI Taxonomy" id="67271"/>
    <lineage>
        <taxon>Bacteria</taxon>
        <taxon>Bacillati</taxon>
        <taxon>Actinomycetota</taxon>
        <taxon>Actinomycetes</taxon>
        <taxon>Kitasatosporales</taxon>
        <taxon>Streptomycetaceae</taxon>
        <taxon>Streptomyces</taxon>
    </lineage>
</organism>
<evidence type="ECO:0000256" key="1">
    <source>
        <dbReference type="SAM" id="SignalP"/>
    </source>
</evidence>
<accession>A0ABW0AKR0</accession>
<gene>
    <name evidence="2" type="ORF">ACFPRH_16075</name>
</gene>
<comment type="caution">
    <text evidence="2">The sequence shown here is derived from an EMBL/GenBank/DDBJ whole genome shotgun (WGS) entry which is preliminary data.</text>
</comment>
<keyword evidence="1" id="KW-0732">Signal</keyword>
<keyword evidence="3" id="KW-1185">Reference proteome</keyword>
<feature type="signal peptide" evidence="1">
    <location>
        <begin position="1"/>
        <end position="23"/>
    </location>
</feature>
<feature type="chain" id="PRO_5045496128" evidence="1">
    <location>
        <begin position="24"/>
        <end position="42"/>
    </location>
</feature>
<sequence length="42" mass="4418">MNRIITAAAVLLALVTFPLSADAAEHVSARQGSVWCEACFPS</sequence>
<dbReference type="Proteomes" id="UP001596160">
    <property type="component" value="Unassembled WGS sequence"/>
</dbReference>
<dbReference type="RefSeq" id="WP_344479748.1">
    <property type="nucleotide sequence ID" value="NZ_BAAASB010000013.1"/>
</dbReference>
<evidence type="ECO:0000313" key="2">
    <source>
        <dbReference type="EMBL" id="MFC5153253.1"/>
    </source>
</evidence>
<protein>
    <submittedName>
        <fullName evidence="2">Uncharacterized protein</fullName>
    </submittedName>
</protein>
<proteinExistence type="predicted"/>